<evidence type="ECO:0000313" key="2">
    <source>
        <dbReference type="Proteomes" id="UP000719917"/>
    </source>
</evidence>
<reference evidence="1" key="1">
    <citation type="submission" date="2020-01" db="EMBL/GenBank/DDBJ databases">
        <title>First Reported Case and Whole Genome of Weissella confusa in an Equid.</title>
        <authorList>
            <person name="Little S.V."/>
            <person name="Lawhon S.D."/>
        </authorList>
    </citation>
    <scope>NUCLEOTIDE SEQUENCE</scope>
    <source>
        <strain evidence="1">718955</strain>
    </source>
</reference>
<protein>
    <submittedName>
        <fullName evidence="1">Uncharacterized protein</fullName>
    </submittedName>
</protein>
<accession>A0AAJ2YWU8</accession>
<dbReference type="Proteomes" id="UP000719917">
    <property type="component" value="Unassembled WGS sequence"/>
</dbReference>
<organism evidence="1 2">
    <name type="scientific">Weissella confusa</name>
    <name type="common">Lactobacillus confusus</name>
    <dbReference type="NCBI Taxonomy" id="1583"/>
    <lineage>
        <taxon>Bacteria</taxon>
        <taxon>Bacillati</taxon>
        <taxon>Bacillota</taxon>
        <taxon>Bacilli</taxon>
        <taxon>Lactobacillales</taxon>
        <taxon>Lactobacillaceae</taxon>
        <taxon>Weissella</taxon>
    </lineage>
</organism>
<dbReference type="EMBL" id="JAAAMQ010000008">
    <property type="protein sequence ID" value="NBA11569.1"/>
    <property type="molecule type" value="Genomic_DNA"/>
</dbReference>
<sequence>MRFSKVEKAFFVVPTTFSILRTDIHRETNIMPHTNEQIAHDFAIAIAAQNYTKSSVRNIGYALDDYDQIYHQVLEQLALTHHIAV</sequence>
<dbReference type="AlphaFoldDB" id="A0AAJ2YWU8"/>
<proteinExistence type="predicted"/>
<name>A0AAJ2YWU8_WEICO</name>
<comment type="caution">
    <text evidence="1">The sequence shown here is derived from an EMBL/GenBank/DDBJ whole genome shotgun (WGS) entry which is preliminary data.</text>
</comment>
<evidence type="ECO:0000313" key="1">
    <source>
        <dbReference type="EMBL" id="NBA11569.1"/>
    </source>
</evidence>
<gene>
    <name evidence="1" type="ORF">GTU77_04990</name>
</gene>